<dbReference type="HAMAP" id="MF_01471">
    <property type="entry name" value="Cas2"/>
    <property type="match status" value="1"/>
</dbReference>
<keyword evidence="7 9" id="KW-0460">Magnesium</keyword>
<dbReference type="InterPro" id="IPR019199">
    <property type="entry name" value="Virulence_VapD/CRISPR_Cas2"/>
</dbReference>
<dbReference type="GO" id="GO:0004521">
    <property type="term" value="F:RNA endonuclease activity"/>
    <property type="evidence" value="ECO:0007669"/>
    <property type="project" value="InterPro"/>
</dbReference>
<dbReference type="GO" id="GO:0043571">
    <property type="term" value="P:maintenance of CRISPR repeat elements"/>
    <property type="evidence" value="ECO:0007669"/>
    <property type="project" value="UniProtKB-UniRule"/>
</dbReference>
<keyword evidence="8 9" id="KW-0051">Antiviral defense</keyword>
<evidence type="ECO:0000313" key="10">
    <source>
        <dbReference type="EMBL" id="MCG2419533.1"/>
    </source>
</evidence>
<evidence type="ECO:0000313" key="11">
    <source>
        <dbReference type="Proteomes" id="UP001139461"/>
    </source>
</evidence>
<dbReference type="Proteomes" id="UP001139461">
    <property type="component" value="Unassembled WGS sequence"/>
</dbReference>
<dbReference type="GO" id="GO:0016787">
    <property type="term" value="F:hydrolase activity"/>
    <property type="evidence" value="ECO:0007669"/>
    <property type="project" value="UniProtKB-KW"/>
</dbReference>
<name>A0A9X1QYQ7_9FLAO</name>
<evidence type="ECO:0000256" key="8">
    <source>
        <dbReference type="ARBA" id="ARBA00023118"/>
    </source>
</evidence>
<accession>A0A9X1QYQ7</accession>
<dbReference type="AlphaFoldDB" id="A0A9X1QYQ7"/>
<evidence type="ECO:0000256" key="7">
    <source>
        <dbReference type="ARBA" id="ARBA00022842"/>
    </source>
</evidence>
<dbReference type="Pfam" id="PF09827">
    <property type="entry name" value="CRISPR_Cas2"/>
    <property type="match status" value="1"/>
</dbReference>
<evidence type="ECO:0000256" key="3">
    <source>
        <dbReference type="ARBA" id="ARBA00022722"/>
    </source>
</evidence>
<protein>
    <recommendedName>
        <fullName evidence="9">CRISPR-associated endoribonuclease Cas2</fullName>
        <ecNumber evidence="9">3.1.-.-</ecNumber>
    </recommendedName>
</protein>
<dbReference type="EMBL" id="JAIRBA010000021">
    <property type="protein sequence ID" value="MCG2419533.1"/>
    <property type="molecule type" value="Genomic_DNA"/>
</dbReference>
<evidence type="ECO:0000256" key="2">
    <source>
        <dbReference type="ARBA" id="ARBA00009959"/>
    </source>
</evidence>
<comment type="similarity">
    <text evidence="2 9">Belongs to the CRISPR-associated endoribonuclease Cas2 protein family.</text>
</comment>
<comment type="caution">
    <text evidence="10">The sequence shown here is derived from an EMBL/GenBank/DDBJ whole genome shotgun (WGS) entry which is preliminary data.</text>
</comment>
<sequence>MIIWVLYDIKNDAARTFVSKACLKAGLYRVQYSCFLGTLNTNEKDSLELQIEKVINEDTDKIYVFRMNKEQLKGCTMMGQAFDEKLVTDDVKSLFF</sequence>
<reference evidence="10" key="1">
    <citation type="submission" date="2021-09" db="EMBL/GenBank/DDBJ databases">
        <title>Genome of Aequorivita sp. strain F47161.</title>
        <authorList>
            <person name="Wang Y."/>
        </authorList>
    </citation>
    <scope>NUCLEOTIDE SEQUENCE</scope>
    <source>
        <strain evidence="10">F47161</strain>
    </source>
</reference>
<keyword evidence="5 9" id="KW-0255">Endonuclease</keyword>
<gene>
    <name evidence="9 10" type="primary">cas2</name>
    <name evidence="10" type="ORF">K8089_10905</name>
</gene>
<comment type="cofactor">
    <cofactor evidence="1 9">
        <name>Mg(2+)</name>
        <dbReference type="ChEBI" id="CHEBI:18420"/>
    </cofactor>
</comment>
<evidence type="ECO:0000256" key="6">
    <source>
        <dbReference type="ARBA" id="ARBA00022801"/>
    </source>
</evidence>
<dbReference type="GO" id="GO:0051607">
    <property type="term" value="P:defense response to virus"/>
    <property type="evidence" value="ECO:0007669"/>
    <property type="project" value="UniProtKB-UniRule"/>
</dbReference>
<keyword evidence="11" id="KW-1185">Reference proteome</keyword>
<proteinExistence type="inferred from homology"/>
<dbReference type="PANTHER" id="PTHR34405:SF3">
    <property type="entry name" value="CRISPR-ASSOCIATED ENDORIBONUCLEASE CAS2 3"/>
    <property type="match status" value="1"/>
</dbReference>
<keyword evidence="4 9" id="KW-0479">Metal-binding</keyword>
<comment type="subunit">
    <text evidence="9">Homodimer, forms a heterotetramer with a Cas1 homodimer.</text>
</comment>
<dbReference type="NCBIfam" id="TIGR01573">
    <property type="entry name" value="cas2"/>
    <property type="match status" value="1"/>
</dbReference>
<dbReference type="InterPro" id="IPR021127">
    <property type="entry name" value="CRISPR_associated_Cas2"/>
</dbReference>
<evidence type="ECO:0000256" key="4">
    <source>
        <dbReference type="ARBA" id="ARBA00022723"/>
    </source>
</evidence>
<organism evidence="10 11">
    <name type="scientific">Aequorivita vitellina</name>
    <dbReference type="NCBI Taxonomy" id="2874475"/>
    <lineage>
        <taxon>Bacteria</taxon>
        <taxon>Pseudomonadati</taxon>
        <taxon>Bacteroidota</taxon>
        <taxon>Flavobacteriia</taxon>
        <taxon>Flavobacteriales</taxon>
        <taxon>Flavobacteriaceae</taxon>
        <taxon>Aequorivita</taxon>
    </lineage>
</organism>
<dbReference type="EC" id="3.1.-.-" evidence="9"/>
<evidence type="ECO:0000256" key="9">
    <source>
        <dbReference type="HAMAP-Rule" id="MF_01471"/>
    </source>
</evidence>
<dbReference type="GO" id="GO:0046872">
    <property type="term" value="F:metal ion binding"/>
    <property type="evidence" value="ECO:0007669"/>
    <property type="project" value="UniProtKB-UniRule"/>
</dbReference>
<dbReference type="PANTHER" id="PTHR34405">
    <property type="entry name" value="CRISPR-ASSOCIATED ENDORIBONUCLEASE CAS2"/>
    <property type="match status" value="1"/>
</dbReference>
<dbReference type="RefSeq" id="WP_237603323.1">
    <property type="nucleotide sequence ID" value="NZ_JAIRBA010000021.1"/>
</dbReference>
<dbReference type="SUPFAM" id="SSF143430">
    <property type="entry name" value="TTP0101/SSO1404-like"/>
    <property type="match status" value="1"/>
</dbReference>
<dbReference type="CDD" id="cd09725">
    <property type="entry name" value="Cas2_I_II_III"/>
    <property type="match status" value="1"/>
</dbReference>
<keyword evidence="6 9" id="KW-0378">Hydrolase</keyword>
<evidence type="ECO:0000256" key="5">
    <source>
        <dbReference type="ARBA" id="ARBA00022759"/>
    </source>
</evidence>
<dbReference type="Gene3D" id="3.30.70.240">
    <property type="match status" value="1"/>
</dbReference>
<keyword evidence="3 9" id="KW-0540">Nuclease</keyword>
<feature type="binding site" evidence="9">
    <location>
        <position position="8"/>
    </location>
    <ligand>
        <name>Mg(2+)</name>
        <dbReference type="ChEBI" id="CHEBI:18420"/>
        <note>catalytic</note>
    </ligand>
</feature>
<comment type="function">
    <text evidence="9">CRISPR (clustered regularly interspaced short palindromic repeat), is an adaptive immune system that provides protection against mobile genetic elements (viruses, transposable elements and conjugative plasmids). CRISPR clusters contain sequences complementary to antecedent mobile elements and target invading nucleic acids. CRISPR clusters are transcribed and processed into CRISPR RNA (crRNA). Functions as a ssRNA-specific endoribonuclease. Involved in the integration of spacer DNA into the CRISPR cassette.</text>
</comment>
<evidence type="ECO:0000256" key="1">
    <source>
        <dbReference type="ARBA" id="ARBA00001946"/>
    </source>
</evidence>